<sequence>MGARPRYIVTTIRVAAGSFLTATAVATVVVMGSAPASAASASLSSVQPPARAVGAVGAAPLLPRDTEVLERQPGQGVTDNPSGANGPGGERISAGGAAAEASKLLGVESVARLEGIRQEMEQAVQLNLVTADQADRFVNQMQERILRGL</sequence>
<feature type="signal peptide" evidence="2">
    <location>
        <begin position="1"/>
        <end position="38"/>
    </location>
</feature>
<evidence type="ECO:0000256" key="2">
    <source>
        <dbReference type="SAM" id="SignalP"/>
    </source>
</evidence>
<proteinExistence type="predicted"/>
<keyword evidence="4" id="KW-1185">Reference proteome</keyword>
<keyword evidence="2" id="KW-0732">Signal</keyword>
<accession>A0ABY3WBV8</accession>
<evidence type="ECO:0000313" key="4">
    <source>
        <dbReference type="Proteomes" id="UP000829069"/>
    </source>
</evidence>
<organism evidence="3 4">
    <name type="scientific">Arthrobacter sulfonylureivorans</name>
    <dbReference type="NCBI Taxonomy" id="2486855"/>
    <lineage>
        <taxon>Bacteria</taxon>
        <taxon>Bacillati</taxon>
        <taxon>Actinomycetota</taxon>
        <taxon>Actinomycetes</taxon>
        <taxon>Micrococcales</taxon>
        <taxon>Micrococcaceae</taxon>
        <taxon>Arthrobacter</taxon>
    </lineage>
</organism>
<dbReference type="RefSeq" id="WP_241914641.1">
    <property type="nucleotide sequence ID" value="NZ_CP093326.1"/>
</dbReference>
<dbReference type="Proteomes" id="UP000829069">
    <property type="component" value="Chromosome"/>
</dbReference>
<name>A0ABY3WBV8_9MICC</name>
<dbReference type="EMBL" id="CP093326">
    <property type="protein sequence ID" value="UNK46685.1"/>
    <property type="molecule type" value="Genomic_DNA"/>
</dbReference>
<gene>
    <name evidence="3" type="ORF">MNQ99_04825</name>
</gene>
<evidence type="ECO:0000256" key="1">
    <source>
        <dbReference type="SAM" id="MobiDB-lite"/>
    </source>
</evidence>
<protein>
    <submittedName>
        <fullName evidence="3">Uncharacterized protein</fullName>
    </submittedName>
</protein>
<feature type="region of interest" description="Disordered" evidence="1">
    <location>
        <begin position="68"/>
        <end position="95"/>
    </location>
</feature>
<reference evidence="3 4" key="1">
    <citation type="submission" date="2022-03" db="EMBL/GenBank/DDBJ databases">
        <title>Isotopic signatures of nitrous oxide derived from detoxification processes.</title>
        <authorList>
            <person name="Behrendt U."/>
            <person name="Buchen C."/>
            <person name="Well R."/>
            <person name="Ulrich A."/>
            <person name="Rohe L."/>
            <person name="Kolb S."/>
            <person name="Schloter M."/>
            <person name="Horn M.A."/>
            <person name="Augustin J."/>
        </authorList>
    </citation>
    <scope>NUCLEOTIDE SEQUENCE [LARGE SCALE GENOMIC DNA]</scope>
    <source>
        <strain evidence="3 4">S4-C24</strain>
    </source>
</reference>
<evidence type="ECO:0000313" key="3">
    <source>
        <dbReference type="EMBL" id="UNK46685.1"/>
    </source>
</evidence>
<feature type="chain" id="PRO_5045425095" evidence="2">
    <location>
        <begin position="39"/>
        <end position="149"/>
    </location>
</feature>